<proteinExistence type="predicted"/>
<evidence type="ECO:0000313" key="3">
    <source>
        <dbReference type="Proteomes" id="UP000243205"/>
    </source>
</evidence>
<dbReference type="OrthoDB" id="7929987at2"/>
<accession>A0A1G6Z2T7</accession>
<dbReference type="Gene3D" id="3.40.50.300">
    <property type="entry name" value="P-loop containing nucleotide triphosphate hydrolases"/>
    <property type="match status" value="1"/>
</dbReference>
<dbReference type="RefSeq" id="WP_092076356.1">
    <property type="nucleotide sequence ID" value="NZ_CALFZY010000007.1"/>
</dbReference>
<evidence type="ECO:0000313" key="2">
    <source>
        <dbReference type="EMBL" id="SDD97074.1"/>
    </source>
</evidence>
<dbReference type="SUPFAM" id="SSF52540">
    <property type="entry name" value="P-loop containing nucleoside triphosphate hydrolases"/>
    <property type="match status" value="1"/>
</dbReference>
<reference evidence="3" key="1">
    <citation type="submission" date="2016-10" db="EMBL/GenBank/DDBJ databases">
        <authorList>
            <person name="Varghese N."/>
            <person name="Submissions S."/>
        </authorList>
    </citation>
    <scope>NUCLEOTIDE SEQUENCE [LARGE SCALE GENOMIC DNA]</scope>
    <source>
        <strain evidence="3">DSM 8987</strain>
    </source>
</reference>
<name>A0A1G6Z2T7_9BACT</name>
<dbReference type="Proteomes" id="UP000243205">
    <property type="component" value="Unassembled WGS sequence"/>
</dbReference>
<dbReference type="AlphaFoldDB" id="A0A1G6Z2T7"/>
<organism evidence="2 3">
    <name type="scientific">Desulfuromonas thiophila</name>
    <dbReference type="NCBI Taxonomy" id="57664"/>
    <lineage>
        <taxon>Bacteria</taxon>
        <taxon>Pseudomonadati</taxon>
        <taxon>Thermodesulfobacteriota</taxon>
        <taxon>Desulfuromonadia</taxon>
        <taxon>Desulfuromonadales</taxon>
        <taxon>Desulfuromonadaceae</taxon>
        <taxon>Desulfuromonas</taxon>
    </lineage>
</organism>
<evidence type="ECO:0000259" key="1">
    <source>
        <dbReference type="PROSITE" id="PS50914"/>
    </source>
</evidence>
<dbReference type="Pfam" id="PF13189">
    <property type="entry name" value="Cytidylate_kin2"/>
    <property type="match status" value="1"/>
</dbReference>
<dbReference type="InterPro" id="IPR007055">
    <property type="entry name" value="BON_dom"/>
</dbReference>
<dbReference type="STRING" id="57664.SAMN05661003_102279"/>
<keyword evidence="2" id="KW-0418">Kinase</keyword>
<sequence>MAIVTISREMGSGGSIIARALADKLGYTLVDGDAILQVAEKYGLSEEALETADEKPPAFVESLDARIEIDMLHIQQIILEYALKDNVIIYGRGGQDILDGVSCIFSTRIIAPFELRVERWAEREWLDPDLSRILVRKSDQQRAGFIKYYFDRDWNDPYAYDLIINTAKISEDMAVELICQGLQENNLRCLDEPSRTRLQDLLLRKRIEIAILKSAEIEGHHLQVNIDGSEIRLEGHIHSEDERRAIQRLIAGLAPKLRVDDRLKVFAYHLNPKEV</sequence>
<feature type="domain" description="BON" evidence="1">
    <location>
        <begin position="199"/>
        <end position="267"/>
    </location>
</feature>
<dbReference type="PROSITE" id="PS50914">
    <property type="entry name" value="BON"/>
    <property type="match status" value="1"/>
</dbReference>
<dbReference type="GO" id="GO:0016301">
    <property type="term" value="F:kinase activity"/>
    <property type="evidence" value="ECO:0007669"/>
    <property type="project" value="UniProtKB-KW"/>
</dbReference>
<protein>
    <submittedName>
        <fullName evidence="2">Cytidylate kinase</fullName>
    </submittedName>
</protein>
<dbReference type="EMBL" id="FNAQ01000002">
    <property type="protein sequence ID" value="SDD97074.1"/>
    <property type="molecule type" value="Genomic_DNA"/>
</dbReference>
<gene>
    <name evidence="2" type="ORF">SAMN05661003_102279</name>
</gene>
<dbReference type="InterPro" id="IPR027417">
    <property type="entry name" value="P-loop_NTPase"/>
</dbReference>
<keyword evidence="2" id="KW-0808">Transferase</keyword>
<keyword evidence="3" id="KW-1185">Reference proteome</keyword>